<reference evidence="1" key="1">
    <citation type="submission" date="2017-05" db="UniProtKB">
        <authorList>
            <consortium name="EnsemblMetazoa"/>
        </authorList>
    </citation>
    <scope>IDENTIFICATION</scope>
</reference>
<name>A0A1X7SFP5_AMPQE</name>
<dbReference type="AlphaFoldDB" id="A0A1X7SFP5"/>
<evidence type="ECO:0000313" key="1">
    <source>
        <dbReference type="EnsemblMetazoa" id="Aqu2.1.00902_001"/>
    </source>
</evidence>
<sequence length="34" mass="3754">VSVTVRGGRKCLTWLERMVSSEVPQAISPVLELL</sequence>
<proteinExistence type="predicted"/>
<dbReference type="InParanoid" id="A0A1X7SFP5"/>
<protein>
    <submittedName>
        <fullName evidence="1">Uncharacterized protein</fullName>
    </submittedName>
</protein>
<accession>A0A1X7SFP5</accession>
<dbReference type="EnsemblMetazoa" id="Aqu2.1.00902_001">
    <property type="protein sequence ID" value="Aqu2.1.00902_001"/>
    <property type="gene ID" value="Aqu2.1.00902"/>
</dbReference>
<organism evidence="1">
    <name type="scientific">Amphimedon queenslandica</name>
    <name type="common">Sponge</name>
    <dbReference type="NCBI Taxonomy" id="400682"/>
    <lineage>
        <taxon>Eukaryota</taxon>
        <taxon>Metazoa</taxon>
        <taxon>Porifera</taxon>
        <taxon>Demospongiae</taxon>
        <taxon>Heteroscleromorpha</taxon>
        <taxon>Haplosclerida</taxon>
        <taxon>Niphatidae</taxon>
        <taxon>Amphimedon</taxon>
    </lineage>
</organism>